<dbReference type="PRINTS" id="PR00053">
    <property type="entry name" value="FORKHEAD"/>
</dbReference>
<name>A0A9P0G6N3_9CUCU</name>
<dbReference type="InterPro" id="IPR047119">
    <property type="entry name" value="FOXN2/3-like"/>
</dbReference>
<dbReference type="InterPro" id="IPR036388">
    <property type="entry name" value="WH-like_DNA-bd_sf"/>
</dbReference>
<evidence type="ECO:0000256" key="6">
    <source>
        <dbReference type="PROSITE-ProRule" id="PRU00089"/>
    </source>
</evidence>
<dbReference type="PROSITE" id="PS00658">
    <property type="entry name" value="FORK_HEAD_2"/>
    <property type="match status" value="1"/>
</dbReference>
<evidence type="ECO:0000256" key="3">
    <source>
        <dbReference type="ARBA" id="ARBA00023125"/>
    </source>
</evidence>
<dbReference type="Pfam" id="PF00250">
    <property type="entry name" value="Forkhead"/>
    <property type="match status" value="1"/>
</dbReference>
<protein>
    <recommendedName>
        <fullName evidence="8">Fork-head domain-containing protein</fullName>
    </recommendedName>
</protein>
<dbReference type="AlphaFoldDB" id="A0A9P0G6N3"/>
<evidence type="ECO:0000313" key="9">
    <source>
        <dbReference type="EMBL" id="CAH1098737.1"/>
    </source>
</evidence>
<evidence type="ECO:0000259" key="8">
    <source>
        <dbReference type="PROSITE" id="PS50039"/>
    </source>
</evidence>
<reference evidence="9" key="1">
    <citation type="submission" date="2022-01" db="EMBL/GenBank/DDBJ databases">
        <authorList>
            <person name="King R."/>
        </authorList>
    </citation>
    <scope>NUCLEOTIDE SEQUENCE</scope>
</reference>
<feature type="DNA-binding region" description="Fork-head" evidence="6">
    <location>
        <begin position="145"/>
        <end position="230"/>
    </location>
</feature>
<proteinExistence type="predicted"/>
<evidence type="ECO:0000256" key="4">
    <source>
        <dbReference type="ARBA" id="ARBA00023163"/>
    </source>
</evidence>
<dbReference type="InterPro" id="IPR030456">
    <property type="entry name" value="TF_fork_head_CS_2"/>
</dbReference>
<dbReference type="SMART" id="SM00339">
    <property type="entry name" value="FH"/>
    <property type="match status" value="1"/>
</dbReference>
<dbReference type="InterPro" id="IPR001766">
    <property type="entry name" value="Fork_head_dom"/>
</dbReference>
<feature type="region of interest" description="Disordered" evidence="7">
    <location>
        <begin position="451"/>
        <end position="475"/>
    </location>
</feature>
<evidence type="ECO:0000256" key="7">
    <source>
        <dbReference type="SAM" id="MobiDB-lite"/>
    </source>
</evidence>
<dbReference type="OrthoDB" id="5954824at2759"/>
<evidence type="ECO:0000256" key="5">
    <source>
        <dbReference type="ARBA" id="ARBA00023242"/>
    </source>
</evidence>
<evidence type="ECO:0000256" key="1">
    <source>
        <dbReference type="ARBA" id="ARBA00004123"/>
    </source>
</evidence>
<keyword evidence="5 6" id="KW-0539">Nucleus</keyword>
<comment type="subcellular location">
    <subcellularLocation>
        <location evidence="1 6">Nucleus</location>
    </subcellularLocation>
</comment>
<feature type="region of interest" description="Disordered" evidence="7">
    <location>
        <begin position="100"/>
        <end position="131"/>
    </location>
</feature>
<accession>A0A9P0G6N3</accession>
<gene>
    <name evidence="9" type="ORF">PSYICH_LOCUS435</name>
</gene>
<dbReference type="InterPro" id="IPR036390">
    <property type="entry name" value="WH_DNA-bd_sf"/>
</dbReference>
<organism evidence="9 10">
    <name type="scientific">Psylliodes chrysocephalus</name>
    <dbReference type="NCBI Taxonomy" id="3402493"/>
    <lineage>
        <taxon>Eukaryota</taxon>
        <taxon>Metazoa</taxon>
        <taxon>Ecdysozoa</taxon>
        <taxon>Arthropoda</taxon>
        <taxon>Hexapoda</taxon>
        <taxon>Insecta</taxon>
        <taxon>Pterygota</taxon>
        <taxon>Neoptera</taxon>
        <taxon>Endopterygota</taxon>
        <taxon>Coleoptera</taxon>
        <taxon>Polyphaga</taxon>
        <taxon>Cucujiformia</taxon>
        <taxon>Chrysomeloidea</taxon>
        <taxon>Chrysomelidae</taxon>
        <taxon>Galerucinae</taxon>
        <taxon>Alticini</taxon>
        <taxon>Psylliodes</taxon>
    </lineage>
</organism>
<feature type="domain" description="Fork-head" evidence="8">
    <location>
        <begin position="145"/>
        <end position="230"/>
    </location>
</feature>
<dbReference type="InterPro" id="IPR018122">
    <property type="entry name" value="TF_fork_head_CS_1"/>
</dbReference>
<dbReference type="PROSITE" id="PS50039">
    <property type="entry name" value="FORK_HEAD_3"/>
    <property type="match status" value="1"/>
</dbReference>
<dbReference type="PROSITE" id="PS00657">
    <property type="entry name" value="FORK_HEAD_1"/>
    <property type="match status" value="1"/>
</dbReference>
<dbReference type="Gene3D" id="1.10.10.10">
    <property type="entry name" value="Winged helix-like DNA-binding domain superfamily/Winged helix DNA-binding domain"/>
    <property type="match status" value="1"/>
</dbReference>
<evidence type="ECO:0000313" key="10">
    <source>
        <dbReference type="Proteomes" id="UP001153636"/>
    </source>
</evidence>
<keyword evidence="2" id="KW-0805">Transcription regulation</keyword>
<dbReference type="GO" id="GO:0000987">
    <property type="term" value="F:cis-regulatory region sequence-specific DNA binding"/>
    <property type="evidence" value="ECO:0007669"/>
    <property type="project" value="TreeGrafter"/>
</dbReference>
<evidence type="ECO:0000256" key="2">
    <source>
        <dbReference type="ARBA" id="ARBA00023015"/>
    </source>
</evidence>
<keyword evidence="3 6" id="KW-0238">DNA-binding</keyword>
<dbReference type="SUPFAM" id="SSF46785">
    <property type="entry name" value="Winged helix' DNA-binding domain"/>
    <property type="match status" value="1"/>
</dbReference>
<keyword evidence="4" id="KW-0804">Transcription</keyword>
<feature type="compositionally biased region" description="Basic and acidic residues" evidence="7">
    <location>
        <begin position="457"/>
        <end position="475"/>
    </location>
</feature>
<dbReference type="PANTHER" id="PTHR13962">
    <property type="entry name" value="FORKHEAD BOX PROTEIN N3-LIKE PROTEIN-RELATED"/>
    <property type="match status" value="1"/>
</dbReference>
<feature type="region of interest" description="Disordered" evidence="7">
    <location>
        <begin position="349"/>
        <end position="371"/>
    </location>
</feature>
<dbReference type="GO" id="GO:0005634">
    <property type="term" value="C:nucleus"/>
    <property type="evidence" value="ECO:0007669"/>
    <property type="project" value="UniProtKB-SubCell"/>
</dbReference>
<sequence length="475" mass="53830">MAPERAITPQEESRLSPKMSVPASPIAGTPIRDAQSPISMLLAVAQSQSRADDDLTNLNWLHERDILKGMNINPSPSNSHISTPIKYQNNNEILIDHSTPTSCTDESIESSDSYGCTNPNQVTAPPRNKHPHNVPYDPVIHTSNKPPYSFSCLIFMAIEDSMQKALPVKEIYAWILDHFPYFKNAPTGWKNSVRHNLSLNKCFQKVEKAANLGKGSLWTVDPQYKPNLIQALNRSPFHPVSTLESSYQMEKPPANDRPSIYRLPNPDLFPYLAKKLASTEMNGHTAYTPRIKMEEVRYKVDDTRIKMEDSLDAVDAAAVMLSLKNSQPKNLECHATDFLQVITNSPSQDHTYSAADSENGVPEDGDNRIPKTRTCRKLDFEDDEDRRIKEGAETLLNLAGITLRKRPNSTSETEDYAKRTRLHQRYDINKNESAERVAHFKPRLLRKKKTVKNGAHKNGDEWGNHRRDIDINQNR</sequence>
<keyword evidence="10" id="KW-1185">Reference proteome</keyword>
<dbReference type="GO" id="GO:0003700">
    <property type="term" value="F:DNA-binding transcription factor activity"/>
    <property type="evidence" value="ECO:0007669"/>
    <property type="project" value="InterPro"/>
</dbReference>
<dbReference type="Proteomes" id="UP001153636">
    <property type="component" value="Chromosome 1"/>
</dbReference>
<feature type="region of interest" description="Disordered" evidence="7">
    <location>
        <begin position="1"/>
        <end position="25"/>
    </location>
</feature>
<dbReference type="PANTHER" id="PTHR13962:SF22">
    <property type="entry name" value="FORKHEAD BOX PROTEIN N3-LIKE PROTEIN"/>
    <property type="match status" value="1"/>
</dbReference>
<dbReference type="EMBL" id="OV651813">
    <property type="protein sequence ID" value="CAH1098737.1"/>
    <property type="molecule type" value="Genomic_DNA"/>
</dbReference>
<feature type="compositionally biased region" description="Polar residues" evidence="7">
    <location>
        <begin position="100"/>
        <end position="123"/>
    </location>
</feature>